<evidence type="ECO:0000313" key="1">
    <source>
        <dbReference type="EMBL" id="QDU89034.1"/>
    </source>
</evidence>
<sequence>MRSLAFIGPKAIGAIDRVLHKFSDSDAKIRKAAVVTATAIDATNPAVAELIDNAFSDRSKIVRDAAAKLKQKVNIG</sequence>
<dbReference type="InterPro" id="IPR016024">
    <property type="entry name" value="ARM-type_fold"/>
</dbReference>
<protein>
    <recommendedName>
        <fullName evidence="3">HEAT repeat protein</fullName>
    </recommendedName>
</protein>
<dbReference type="KEGG" id="pnd:Pla175_24190"/>
<accession>A0A518DC24</accession>
<dbReference type="Proteomes" id="UP000317429">
    <property type="component" value="Chromosome"/>
</dbReference>
<dbReference type="Gene3D" id="1.25.10.10">
    <property type="entry name" value="Leucine-rich Repeat Variant"/>
    <property type="match status" value="1"/>
</dbReference>
<evidence type="ECO:0000313" key="2">
    <source>
        <dbReference type="Proteomes" id="UP000317429"/>
    </source>
</evidence>
<dbReference type="InterPro" id="IPR011989">
    <property type="entry name" value="ARM-like"/>
</dbReference>
<dbReference type="EMBL" id="CP036291">
    <property type="protein sequence ID" value="QDU89034.1"/>
    <property type="molecule type" value="Genomic_DNA"/>
</dbReference>
<keyword evidence="2" id="KW-1185">Reference proteome</keyword>
<proteinExistence type="predicted"/>
<name>A0A518DC24_9BACT</name>
<organism evidence="1 2">
    <name type="scientific">Pirellulimonas nuda</name>
    <dbReference type="NCBI Taxonomy" id="2528009"/>
    <lineage>
        <taxon>Bacteria</taxon>
        <taxon>Pseudomonadati</taxon>
        <taxon>Planctomycetota</taxon>
        <taxon>Planctomycetia</taxon>
        <taxon>Pirellulales</taxon>
        <taxon>Lacipirellulaceae</taxon>
        <taxon>Pirellulimonas</taxon>
    </lineage>
</organism>
<gene>
    <name evidence="1" type="ORF">Pla175_24190</name>
</gene>
<reference evidence="1 2" key="1">
    <citation type="submission" date="2019-02" db="EMBL/GenBank/DDBJ databases">
        <title>Deep-cultivation of Planctomycetes and their phenomic and genomic characterization uncovers novel biology.</title>
        <authorList>
            <person name="Wiegand S."/>
            <person name="Jogler M."/>
            <person name="Boedeker C."/>
            <person name="Pinto D."/>
            <person name="Vollmers J."/>
            <person name="Rivas-Marin E."/>
            <person name="Kohn T."/>
            <person name="Peeters S.H."/>
            <person name="Heuer A."/>
            <person name="Rast P."/>
            <person name="Oberbeckmann S."/>
            <person name="Bunk B."/>
            <person name="Jeske O."/>
            <person name="Meyerdierks A."/>
            <person name="Storesund J.E."/>
            <person name="Kallscheuer N."/>
            <person name="Luecker S."/>
            <person name="Lage O.M."/>
            <person name="Pohl T."/>
            <person name="Merkel B.J."/>
            <person name="Hornburger P."/>
            <person name="Mueller R.-W."/>
            <person name="Bruemmer F."/>
            <person name="Labrenz M."/>
            <person name="Spormann A.M."/>
            <person name="Op den Camp H."/>
            <person name="Overmann J."/>
            <person name="Amann R."/>
            <person name="Jetten M.S.M."/>
            <person name="Mascher T."/>
            <person name="Medema M.H."/>
            <person name="Devos D.P."/>
            <person name="Kaster A.-K."/>
            <person name="Ovreas L."/>
            <person name="Rohde M."/>
            <person name="Galperin M.Y."/>
            <person name="Jogler C."/>
        </authorList>
    </citation>
    <scope>NUCLEOTIDE SEQUENCE [LARGE SCALE GENOMIC DNA]</scope>
    <source>
        <strain evidence="1 2">Pla175</strain>
    </source>
</reference>
<dbReference type="SUPFAM" id="SSF48371">
    <property type="entry name" value="ARM repeat"/>
    <property type="match status" value="1"/>
</dbReference>
<evidence type="ECO:0008006" key="3">
    <source>
        <dbReference type="Google" id="ProtNLM"/>
    </source>
</evidence>
<dbReference type="AlphaFoldDB" id="A0A518DC24"/>